<proteinExistence type="inferred from homology"/>
<dbReference type="PROSITE" id="PS00332">
    <property type="entry name" value="SOD_CU_ZN_2"/>
    <property type="match status" value="1"/>
</dbReference>
<dbReference type="Pfam" id="PF00080">
    <property type="entry name" value="Sod_Cu"/>
    <property type="match status" value="1"/>
</dbReference>
<gene>
    <name evidence="6" type="ORF">ACFOYY_38925</name>
</gene>
<accession>A0ABV8FE44</accession>
<name>A0ABV8FE44_9ACTN</name>
<dbReference type="InterPro" id="IPR001424">
    <property type="entry name" value="SOD_Cu_Zn_dom"/>
</dbReference>
<organism evidence="6 7">
    <name type="scientific">Streptosporangium jomthongense</name>
    <dbReference type="NCBI Taxonomy" id="1193683"/>
    <lineage>
        <taxon>Bacteria</taxon>
        <taxon>Bacillati</taxon>
        <taxon>Actinomycetota</taxon>
        <taxon>Actinomycetes</taxon>
        <taxon>Streptosporangiales</taxon>
        <taxon>Streptosporangiaceae</taxon>
        <taxon>Streptosporangium</taxon>
    </lineage>
</organism>
<comment type="cofactor">
    <cofactor evidence="3">
        <name>Zn(2+)</name>
        <dbReference type="ChEBI" id="CHEBI:29105"/>
    </cofactor>
    <text evidence="3">Binds 1 zinc ion per subunit.</text>
</comment>
<comment type="similarity">
    <text evidence="1 3">Belongs to the Cu-Zn superoxide dismutase family.</text>
</comment>
<dbReference type="RefSeq" id="WP_352013264.1">
    <property type="nucleotide sequence ID" value="NZ_JBHSBC010000053.1"/>
</dbReference>
<keyword evidence="3" id="KW-0862">Zinc</keyword>
<evidence type="ECO:0000259" key="5">
    <source>
        <dbReference type="Pfam" id="PF00080"/>
    </source>
</evidence>
<feature type="chain" id="PRO_5045416669" description="Superoxide dismutase [Cu-Zn]" evidence="4">
    <location>
        <begin position="25"/>
        <end position="200"/>
    </location>
</feature>
<reference evidence="7" key="1">
    <citation type="journal article" date="2019" name="Int. J. Syst. Evol. Microbiol.">
        <title>The Global Catalogue of Microorganisms (GCM) 10K type strain sequencing project: providing services to taxonomists for standard genome sequencing and annotation.</title>
        <authorList>
            <consortium name="The Broad Institute Genomics Platform"/>
            <consortium name="The Broad Institute Genome Sequencing Center for Infectious Disease"/>
            <person name="Wu L."/>
            <person name="Ma J."/>
        </authorList>
    </citation>
    <scope>NUCLEOTIDE SEQUENCE [LARGE SCALE GENOMIC DNA]</scope>
    <source>
        <strain evidence="7">TBRC 7912</strain>
    </source>
</reference>
<evidence type="ECO:0000256" key="1">
    <source>
        <dbReference type="ARBA" id="ARBA00010457"/>
    </source>
</evidence>
<evidence type="ECO:0000313" key="7">
    <source>
        <dbReference type="Proteomes" id="UP001595698"/>
    </source>
</evidence>
<comment type="cofactor">
    <cofactor evidence="3">
        <name>Cu cation</name>
        <dbReference type="ChEBI" id="CHEBI:23378"/>
    </cofactor>
    <text evidence="3">Binds 1 copper ion per subunit.</text>
</comment>
<comment type="catalytic activity">
    <reaction evidence="3">
        <text>2 superoxide + 2 H(+) = H2O2 + O2</text>
        <dbReference type="Rhea" id="RHEA:20696"/>
        <dbReference type="ChEBI" id="CHEBI:15378"/>
        <dbReference type="ChEBI" id="CHEBI:15379"/>
        <dbReference type="ChEBI" id="CHEBI:16240"/>
        <dbReference type="ChEBI" id="CHEBI:18421"/>
        <dbReference type="EC" id="1.15.1.1"/>
    </reaction>
</comment>
<keyword evidence="7" id="KW-1185">Reference proteome</keyword>
<sequence>MLRKTHLALIVALGAGVVSVGAAAAAESASGHSGYQAYTVIKNAEGAAVGTLRIDHERYGKSRVTVAVKGLTPGYHGFHIHTAGICDPKSTDPATGSPFFSAGGHFNLGTGGHGDHTGDLPALLVGADGTGNASVVTDRFRVGQLLDKDGSAVIVHGLPDNLANIPSRYADANGKTGPDEATLKTGDAGGRIGCGVITGR</sequence>
<comment type="function">
    <text evidence="2">Destroys radicals which are normally produced within the cells and which are toxic to biological systems. May play a role in favoring mycobacterial survival in phagocytes.</text>
</comment>
<evidence type="ECO:0000313" key="6">
    <source>
        <dbReference type="EMBL" id="MFC3986156.1"/>
    </source>
</evidence>
<dbReference type="SUPFAM" id="SSF49329">
    <property type="entry name" value="Cu,Zn superoxide dismutase-like"/>
    <property type="match status" value="1"/>
</dbReference>
<keyword evidence="3" id="KW-0560">Oxidoreductase</keyword>
<keyword evidence="4" id="KW-0732">Signal</keyword>
<dbReference type="InterPro" id="IPR036423">
    <property type="entry name" value="SOD-like_Cu/Zn_dom_sf"/>
</dbReference>
<feature type="signal peptide" evidence="4">
    <location>
        <begin position="1"/>
        <end position="24"/>
    </location>
</feature>
<dbReference type="PANTHER" id="PTHR10003">
    <property type="entry name" value="SUPEROXIDE DISMUTASE CU-ZN -RELATED"/>
    <property type="match status" value="1"/>
</dbReference>
<dbReference type="EC" id="1.15.1.1" evidence="3"/>
<evidence type="ECO:0000256" key="3">
    <source>
        <dbReference type="RuleBase" id="RU000393"/>
    </source>
</evidence>
<comment type="caution">
    <text evidence="6">The sequence shown here is derived from an EMBL/GenBank/DDBJ whole genome shotgun (WGS) entry which is preliminary data.</text>
</comment>
<dbReference type="InterPro" id="IPR024134">
    <property type="entry name" value="SOD_Cu/Zn_/chaperone"/>
</dbReference>
<dbReference type="Proteomes" id="UP001595698">
    <property type="component" value="Unassembled WGS sequence"/>
</dbReference>
<evidence type="ECO:0000256" key="4">
    <source>
        <dbReference type="SAM" id="SignalP"/>
    </source>
</evidence>
<keyword evidence="3" id="KW-0186">Copper</keyword>
<dbReference type="Gene3D" id="2.60.40.200">
    <property type="entry name" value="Superoxide dismutase, copper/zinc binding domain"/>
    <property type="match status" value="1"/>
</dbReference>
<dbReference type="InterPro" id="IPR018152">
    <property type="entry name" value="SOD_Cu/Zn_BS"/>
</dbReference>
<feature type="domain" description="Superoxide dismutase copper/zinc binding" evidence="5">
    <location>
        <begin position="50"/>
        <end position="197"/>
    </location>
</feature>
<evidence type="ECO:0000256" key="2">
    <source>
        <dbReference type="ARBA" id="ARBA00024900"/>
    </source>
</evidence>
<keyword evidence="3" id="KW-0479">Metal-binding</keyword>
<protein>
    <recommendedName>
        <fullName evidence="3">Superoxide dismutase [Cu-Zn]</fullName>
        <ecNumber evidence="3">1.15.1.1</ecNumber>
    </recommendedName>
</protein>
<dbReference type="EMBL" id="JBHSBC010000053">
    <property type="protein sequence ID" value="MFC3986156.1"/>
    <property type="molecule type" value="Genomic_DNA"/>
</dbReference>